<protein>
    <recommendedName>
        <fullName evidence="3">Pectinesterase inhibitor domain-containing protein</fullName>
    </recommendedName>
</protein>
<keyword evidence="2" id="KW-1185">Reference proteome</keyword>
<evidence type="ECO:0000313" key="2">
    <source>
        <dbReference type="Proteomes" id="UP000447434"/>
    </source>
</evidence>
<accession>A0A6A4P0B4</accession>
<dbReference type="Proteomes" id="UP000447434">
    <property type="component" value="Chromosome 15"/>
</dbReference>
<dbReference type="PANTHER" id="PTHR31890:SF9">
    <property type="entry name" value="PLANT INVERTASE_PECTIN METHYLESTERASE INHIBITOR SUPERFAMILY PROTEIN"/>
    <property type="match status" value="1"/>
</dbReference>
<dbReference type="OrthoDB" id="1094634at2759"/>
<gene>
    <name evidence="1" type="ORF">Lalb_Chr15g0089571</name>
</gene>
<organism evidence="1 2">
    <name type="scientific">Lupinus albus</name>
    <name type="common">White lupine</name>
    <name type="synonym">Lupinus termis</name>
    <dbReference type="NCBI Taxonomy" id="3870"/>
    <lineage>
        <taxon>Eukaryota</taxon>
        <taxon>Viridiplantae</taxon>
        <taxon>Streptophyta</taxon>
        <taxon>Embryophyta</taxon>
        <taxon>Tracheophyta</taxon>
        <taxon>Spermatophyta</taxon>
        <taxon>Magnoliopsida</taxon>
        <taxon>eudicotyledons</taxon>
        <taxon>Gunneridae</taxon>
        <taxon>Pentapetalae</taxon>
        <taxon>rosids</taxon>
        <taxon>fabids</taxon>
        <taxon>Fabales</taxon>
        <taxon>Fabaceae</taxon>
        <taxon>Papilionoideae</taxon>
        <taxon>50 kb inversion clade</taxon>
        <taxon>genistoids sensu lato</taxon>
        <taxon>core genistoids</taxon>
        <taxon>Genisteae</taxon>
        <taxon>Lupinus</taxon>
    </lineage>
</organism>
<dbReference type="PANTHER" id="PTHR31890">
    <property type="entry name" value="PLANT INVERTASE/PECTIN METHYLESTERASE INHIBITOR SUPERFAMILY PROTEIN"/>
    <property type="match status" value="1"/>
</dbReference>
<comment type="caution">
    <text evidence="1">The sequence shown here is derived from an EMBL/GenBank/DDBJ whole genome shotgun (WGS) entry which is preliminary data.</text>
</comment>
<evidence type="ECO:0008006" key="3">
    <source>
        <dbReference type="Google" id="ProtNLM"/>
    </source>
</evidence>
<sequence>MYVCEGYPHMIITIFPQLEKMNTSKVSCLLFTISMILISHSLMAAVSGESLYDIVCREMKKDEPYSLHPRALDCQDPQVFKDDPRITSAKNYLDLSWFTLEFAEKKAKEGSKYMLQIAKEHPTPHITYCANYIYKSANLIFTYAKYHLFDGGEMSAHNELSSLLLELKYCEGVLLEARIENPPINKMVALLNTIAYYATKHIN</sequence>
<proteinExistence type="predicted"/>
<evidence type="ECO:0000313" key="1">
    <source>
        <dbReference type="EMBL" id="KAE9599256.1"/>
    </source>
</evidence>
<name>A0A6A4P0B4_LUPAL</name>
<reference evidence="2" key="1">
    <citation type="journal article" date="2020" name="Nat. Commun.">
        <title>Genome sequence of the cluster root forming white lupin.</title>
        <authorList>
            <person name="Hufnagel B."/>
            <person name="Marques A."/>
            <person name="Soriano A."/>
            <person name="Marques L."/>
            <person name="Divol F."/>
            <person name="Doumas P."/>
            <person name="Sallet E."/>
            <person name="Mancinotti D."/>
            <person name="Carrere S."/>
            <person name="Marande W."/>
            <person name="Arribat S."/>
            <person name="Keller J."/>
            <person name="Huneau C."/>
            <person name="Blein T."/>
            <person name="Aime D."/>
            <person name="Laguerre M."/>
            <person name="Taylor J."/>
            <person name="Schubert V."/>
            <person name="Nelson M."/>
            <person name="Geu-Flores F."/>
            <person name="Crespi M."/>
            <person name="Gallardo-Guerrero K."/>
            <person name="Delaux P.-M."/>
            <person name="Salse J."/>
            <person name="Berges H."/>
            <person name="Guyot R."/>
            <person name="Gouzy J."/>
            <person name="Peret B."/>
        </authorList>
    </citation>
    <scope>NUCLEOTIDE SEQUENCE [LARGE SCALE GENOMIC DNA]</scope>
    <source>
        <strain evidence="2">cv. Amiga</strain>
    </source>
</reference>
<dbReference type="EMBL" id="WOCE01000015">
    <property type="protein sequence ID" value="KAE9599256.1"/>
    <property type="molecule type" value="Genomic_DNA"/>
</dbReference>
<dbReference type="AlphaFoldDB" id="A0A6A4P0B4"/>